<dbReference type="Gene3D" id="3.30.40.10">
    <property type="entry name" value="Zinc/RING finger domain, C3HC4 (zinc finger)"/>
    <property type="match status" value="1"/>
</dbReference>
<evidence type="ECO:0000256" key="1">
    <source>
        <dbReference type="ARBA" id="ARBA00022723"/>
    </source>
</evidence>
<keyword evidence="7" id="KW-1185">Reference proteome</keyword>
<dbReference type="GO" id="GO:0008270">
    <property type="term" value="F:zinc ion binding"/>
    <property type="evidence" value="ECO:0007669"/>
    <property type="project" value="UniProtKB-KW"/>
</dbReference>
<dbReference type="GeneID" id="96003143"/>
<dbReference type="InterPro" id="IPR004181">
    <property type="entry name" value="Znf_MIZ"/>
</dbReference>
<feature type="domain" description="SP-RING-type" evidence="5">
    <location>
        <begin position="186"/>
        <end position="278"/>
    </location>
</feature>
<evidence type="ECO:0000256" key="2">
    <source>
        <dbReference type="ARBA" id="ARBA00022771"/>
    </source>
</evidence>
<protein>
    <recommendedName>
        <fullName evidence="5">SP-RING-type domain-containing protein</fullName>
    </recommendedName>
</protein>
<gene>
    <name evidence="6" type="ORF">WHR41_01699</name>
</gene>
<keyword evidence="3" id="KW-0862">Zinc</keyword>
<dbReference type="PROSITE" id="PS51044">
    <property type="entry name" value="ZF_SP_RING"/>
    <property type="match status" value="1"/>
</dbReference>
<reference evidence="6 7" key="1">
    <citation type="journal article" date="2020" name="Microbiol. Resour. Announc.">
        <title>Draft Genome Sequence of a Cladosporium Species Isolated from the Mesophotic Ascidian Didemnum maculosum.</title>
        <authorList>
            <person name="Gioti A."/>
            <person name="Siaperas R."/>
            <person name="Nikolaivits E."/>
            <person name="Le Goff G."/>
            <person name="Ouazzani J."/>
            <person name="Kotoulas G."/>
            <person name="Topakas E."/>
        </authorList>
    </citation>
    <scope>NUCLEOTIDE SEQUENCE [LARGE SCALE GENOMIC DNA]</scope>
    <source>
        <strain evidence="6 7">TM138-S3</strain>
    </source>
</reference>
<dbReference type="PANTHER" id="PTHR10782">
    <property type="entry name" value="ZINC FINGER MIZ DOMAIN-CONTAINING PROTEIN"/>
    <property type="match status" value="1"/>
</dbReference>
<dbReference type="AlphaFoldDB" id="A0AB34KXJ0"/>
<dbReference type="Proteomes" id="UP000803884">
    <property type="component" value="Unassembled WGS sequence"/>
</dbReference>
<evidence type="ECO:0000313" key="7">
    <source>
        <dbReference type="Proteomes" id="UP000803884"/>
    </source>
</evidence>
<dbReference type="GO" id="GO:0016925">
    <property type="term" value="P:protein sumoylation"/>
    <property type="evidence" value="ECO:0007669"/>
    <property type="project" value="TreeGrafter"/>
</dbReference>
<dbReference type="GO" id="GO:0000785">
    <property type="term" value="C:chromatin"/>
    <property type="evidence" value="ECO:0007669"/>
    <property type="project" value="TreeGrafter"/>
</dbReference>
<keyword evidence="2 4" id="KW-0863">Zinc-finger</keyword>
<evidence type="ECO:0000259" key="5">
    <source>
        <dbReference type="PROSITE" id="PS51044"/>
    </source>
</evidence>
<evidence type="ECO:0000313" key="6">
    <source>
        <dbReference type="EMBL" id="KAL1589719.1"/>
    </source>
</evidence>
<dbReference type="Pfam" id="PF02891">
    <property type="entry name" value="zf-MIZ"/>
    <property type="match status" value="1"/>
</dbReference>
<evidence type="ECO:0000256" key="3">
    <source>
        <dbReference type="ARBA" id="ARBA00022833"/>
    </source>
</evidence>
<dbReference type="RefSeq" id="XP_069232824.1">
    <property type="nucleotide sequence ID" value="XM_069370305.1"/>
</dbReference>
<dbReference type="GO" id="GO:0061665">
    <property type="term" value="F:SUMO ligase activity"/>
    <property type="evidence" value="ECO:0007669"/>
    <property type="project" value="TreeGrafter"/>
</dbReference>
<sequence>MPGEQPLYRHVVGFALGPVTLPAQTMQFTASWTQMDSIPTSTPGLLPGEPPIRLLKEGSTLYRLRCAKRPADGDFTSDSSWLTAENTWPDTLAFQLNGHFLEPRRKLHHGRYLPIDITPHLRPGENTLNVYVLPNPHDKTPYALAIETVGVSSHSTITSRIPTLPAAQSLAAIKRSLSNPTDSPSSDEDFIMTSSTLTIPLFDPFRADRICATPVRGAACLHRECFDLETFLSQCRREEPGYPCVPDCWRCPICKGDVRPQTLVKDGFLMEVREELGRRGMLGTRAIVVEADGGWRPRAEEKGTGVRSASLEREEAGVEGLDVKGKGKGKGRVVEVIELD</sequence>
<name>A0AB34KXJ0_9PEZI</name>
<dbReference type="EMBL" id="JAAQHG020000004">
    <property type="protein sequence ID" value="KAL1589719.1"/>
    <property type="molecule type" value="Genomic_DNA"/>
</dbReference>
<dbReference type="InterPro" id="IPR013083">
    <property type="entry name" value="Znf_RING/FYVE/PHD"/>
</dbReference>
<keyword evidence="1" id="KW-0479">Metal-binding</keyword>
<dbReference type="PANTHER" id="PTHR10782:SF4">
    <property type="entry name" value="TONALLI, ISOFORM E"/>
    <property type="match status" value="1"/>
</dbReference>
<proteinExistence type="predicted"/>
<comment type="caution">
    <text evidence="6">The sequence shown here is derived from an EMBL/GenBank/DDBJ whole genome shotgun (WGS) entry which is preliminary data.</text>
</comment>
<organism evidence="6 7">
    <name type="scientific">Cladosporium halotolerans</name>
    <dbReference type="NCBI Taxonomy" id="1052096"/>
    <lineage>
        <taxon>Eukaryota</taxon>
        <taxon>Fungi</taxon>
        <taxon>Dikarya</taxon>
        <taxon>Ascomycota</taxon>
        <taxon>Pezizomycotina</taxon>
        <taxon>Dothideomycetes</taxon>
        <taxon>Dothideomycetidae</taxon>
        <taxon>Cladosporiales</taxon>
        <taxon>Cladosporiaceae</taxon>
        <taxon>Cladosporium</taxon>
    </lineage>
</organism>
<accession>A0AB34KXJ0</accession>
<evidence type="ECO:0000256" key="4">
    <source>
        <dbReference type="PROSITE-ProRule" id="PRU00452"/>
    </source>
</evidence>